<dbReference type="GO" id="GO:0046872">
    <property type="term" value="F:metal ion binding"/>
    <property type="evidence" value="ECO:0007669"/>
    <property type="project" value="UniProtKB-KW"/>
</dbReference>
<reference evidence="12 13" key="1">
    <citation type="journal article" date="2016" name="Nat. Commun.">
        <title>Thousands of microbial genomes shed light on interconnected biogeochemical processes in an aquifer system.</title>
        <authorList>
            <person name="Anantharaman K."/>
            <person name="Brown C.T."/>
            <person name="Hug L.A."/>
            <person name="Sharon I."/>
            <person name="Castelle C.J."/>
            <person name="Probst A.J."/>
            <person name="Thomas B.C."/>
            <person name="Singh A."/>
            <person name="Wilkins M.J."/>
            <person name="Karaoz U."/>
            <person name="Brodie E.L."/>
            <person name="Williams K.H."/>
            <person name="Hubbard S.S."/>
            <person name="Banfield J.F."/>
        </authorList>
    </citation>
    <scope>NUCLEOTIDE SEQUENCE [LARGE SCALE GENOMIC DNA]</scope>
</reference>
<feature type="domain" description="Aminotransferase class V" evidence="11">
    <location>
        <begin position="5"/>
        <end position="360"/>
    </location>
</feature>
<dbReference type="InterPro" id="IPR015422">
    <property type="entry name" value="PyrdxlP-dep_Trfase_small"/>
</dbReference>
<name>A0A1F6H3E6_9PROT</name>
<keyword evidence="4" id="KW-0808">Transferase</keyword>
<dbReference type="InterPro" id="IPR000192">
    <property type="entry name" value="Aminotrans_V_dom"/>
</dbReference>
<evidence type="ECO:0000256" key="10">
    <source>
        <dbReference type="RuleBase" id="RU004504"/>
    </source>
</evidence>
<dbReference type="InterPro" id="IPR015421">
    <property type="entry name" value="PyrdxlP-dep_Trfase_major"/>
</dbReference>
<dbReference type="SUPFAM" id="SSF53383">
    <property type="entry name" value="PLP-dependent transferases"/>
    <property type="match status" value="1"/>
</dbReference>
<organism evidence="12 13">
    <name type="scientific">Candidatus Lambdaproteobacteria bacterium RIFOXYD2_FULL_56_26</name>
    <dbReference type="NCBI Taxonomy" id="1817773"/>
    <lineage>
        <taxon>Bacteria</taxon>
        <taxon>Pseudomonadati</taxon>
        <taxon>Pseudomonadota</taxon>
        <taxon>Candidatus Lambdaproteobacteria</taxon>
    </lineage>
</organism>
<evidence type="ECO:0000256" key="1">
    <source>
        <dbReference type="ARBA" id="ARBA00001933"/>
    </source>
</evidence>
<dbReference type="InterPro" id="IPR015424">
    <property type="entry name" value="PyrdxlP-dep_Trfase"/>
</dbReference>
<evidence type="ECO:0000256" key="5">
    <source>
        <dbReference type="ARBA" id="ARBA00022723"/>
    </source>
</evidence>
<dbReference type="PANTHER" id="PTHR11601:SF34">
    <property type="entry name" value="CYSTEINE DESULFURASE"/>
    <property type="match status" value="1"/>
</dbReference>
<dbReference type="PROSITE" id="PS00595">
    <property type="entry name" value="AA_TRANSFER_CLASS_5"/>
    <property type="match status" value="1"/>
</dbReference>
<dbReference type="PANTHER" id="PTHR11601">
    <property type="entry name" value="CYSTEINE DESULFURYLASE FAMILY MEMBER"/>
    <property type="match status" value="1"/>
</dbReference>
<keyword evidence="6" id="KW-0663">Pyridoxal phosphate</keyword>
<evidence type="ECO:0000256" key="4">
    <source>
        <dbReference type="ARBA" id="ARBA00022679"/>
    </source>
</evidence>
<dbReference type="AlphaFoldDB" id="A0A1F6H3E6"/>
<evidence type="ECO:0000313" key="13">
    <source>
        <dbReference type="Proteomes" id="UP000177583"/>
    </source>
</evidence>
<evidence type="ECO:0000256" key="8">
    <source>
        <dbReference type="ARBA" id="ARBA00023014"/>
    </source>
</evidence>
<dbReference type="GO" id="GO:0051536">
    <property type="term" value="F:iron-sulfur cluster binding"/>
    <property type="evidence" value="ECO:0007669"/>
    <property type="project" value="UniProtKB-KW"/>
</dbReference>
<keyword evidence="5" id="KW-0479">Metal-binding</keyword>
<gene>
    <name evidence="12" type="ORF">A2557_07905</name>
</gene>
<dbReference type="Gene3D" id="3.90.1150.10">
    <property type="entry name" value="Aspartate Aminotransferase, domain 1"/>
    <property type="match status" value="1"/>
</dbReference>
<evidence type="ECO:0000256" key="2">
    <source>
        <dbReference type="ARBA" id="ARBA00006490"/>
    </source>
</evidence>
<comment type="cofactor">
    <cofactor evidence="1 10">
        <name>pyridoxal 5'-phosphate</name>
        <dbReference type="ChEBI" id="CHEBI:597326"/>
    </cofactor>
</comment>
<sequence length="371" mass="39862">MNVRVYLDHAASTPLDPRVLEAQSPFFSAANPSGIHQSGQQAAAALTQARQNIAKLLAVKPQELVFTSGGTEANNLAVWGLAKPGSHMLVSPVEHPSVLLPLERMSVKFGVELEVLPVNGQGLVDPVVLKSRIRLNTALVAIQWANNETGAVQPVTELAKVTQKAQVPLFCDAAQASPSLDLNPAQLGVDLMSLSAHKLHGPKGVGLLYVNERLKLEPLVLGGGQERGLRSGTENLPGIWGFAQALALAYQERTKRVQNFLALTQTLDLALEGLGQPVLEPQTPVLPQIRSYLFPGFLAQRLLMRLDLEGFEVGSGSACSVGNDEPSPVLLAMGLDPALARSVLRFSFGADSRPESLDRLREVMTRILRQP</sequence>
<evidence type="ECO:0000259" key="11">
    <source>
        <dbReference type="Pfam" id="PF00266"/>
    </source>
</evidence>
<keyword evidence="8" id="KW-0411">Iron-sulfur</keyword>
<comment type="catalytic activity">
    <reaction evidence="9">
        <text>(sulfur carrier)-H + L-cysteine = (sulfur carrier)-SH + L-alanine</text>
        <dbReference type="Rhea" id="RHEA:43892"/>
        <dbReference type="Rhea" id="RHEA-COMP:14737"/>
        <dbReference type="Rhea" id="RHEA-COMP:14739"/>
        <dbReference type="ChEBI" id="CHEBI:29917"/>
        <dbReference type="ChEBI" id="CHEBI:35235"/>
        <dbReference type="ChEBI" id="CHEBI:57972"/>
        <dbReference type="ChEBI" id="CHEBI:64428"/>
        <dbReference type="EC" id="2.8.1.7"/>
    </reaction>
</comment>
<dbReference type="EC" id="2.8.1.7" evidence="3"/>
<dbReference type="PIRSF" id="PIRSF005572">
    <property type="entry name" value="NifS"/>
    <property type="match status" value="1"/>
</dbReference>
<dbReference type="EMBL" id="MFNF01000001">
    <property type="protein sequence ID" value="OGH04893.1"/>
    <property type="molecule type" value="Genomic_DNA"/>
</dbReference>
<evidence type="ECO:0000256" key="9">
    <source>
        <dbReference type="ARBA" id="ARBA00050776"/>
    </source>
</evidence>
<dbReference type="Gene3D" id="3.40.640.10">
    <property type="entry name" value="Type I PLP-dependent aspartate aminotransferase-like (Major domain)"/>
    <property type="match status" value="1"/>
</dbReference>
<proteinExistence type="inferred from homology"/>
<keyword evidence="7" id="KW-0408">Iron</keyword>
<evidence type="ECO:0000256" key="7">
    <source>
        <dbReference type="ARBA" id="ARBA00023004"/>
    </source>
</evidence>
<protein>
    <recommendedName>
        <fullName evidence="3">cysteine desulfurase</fullName>
        <ecNumber evidence="3">2.8.1.7</ecNumber>
    </recommendedName>
</protein>
<evidence type="ECO:0000256" key="6">
    <source>
        <dbReference type="ARBA" id="ARBA00022898"/>
    </source>
</evidence>
<comment type="caution">
    <text evidence="12">The sequence shown here is derived from an EMBL/GenBank/DDBJ whole genome shotgun (WGS) entry which is preliminary data.</text>
</comment>
<dbReference type="InterPro" id="IPR020578">
    <property type="entry name" value="Aminotrans_V_PyrdxlP_BS"/>
</dbReference>
<accession>A0A1F6H3E6</accession>
<evidence type="ECO:0000256" key="3">
    <source>
        <dbReference type="ARBA" id="ARBA00012239"/>
    </source>
</evidence>
<dbReference type="Proteomes" id="UP000177583">
    <property type="component" value="Unassembled WGS sequence"/>
</dbReference>
<dbReference type="Pfam" id="PF00266">
    <property type="entry name" value="Aminotran_5"/>
    <property type="match status" value="1"/>
</dbReference>
<comment type="similarity">
    <text evidence="2">Belongs to the class-V pyridoxal-phosphate-dependent aminotransferase family. NifS/IscS subfamily.</text>
</comment>
<dbReference type="GO" id="GO:0031071">
    <property type="term" value="F:cysteine desulfurase activity"/>
    <property type="evidence" value="ECO:0007669"/>
    <property type="project" value="UniProtKB-EC"/>
</dbReference>
<dbReference type="InterPro" id="IPR016454">
    <property type="entry name" value="Cysteine_dSase"/>
</dbReference>
<dbReference type="Gene3D" id="1.10.260.50">
    <property type="match status" value="1"/>
</dbReference>
<evidence type="ECO:0000313" key="12">
    <source>
        <dbReference type="EMBL" id="OGH04893.1"/>
    </source>
</evidence>